<reference evidence="3" key="1">
    <citation type="journal article" date="2019" name="Int. J. Syst. Evol. Microbiol.">
        <title>The Global Catalogue of Microorganisms (GCM) 10K type strain sequencing project: providing services to taxonomists for standard genome sequencing and annotation.</title>
        <authorList>
            <consortium name="The Broad Institute Genomics Platform"/>
            <consortium name="The Broad Institute Genome Sequencing Center for Infectious Disease"/>
            <person name="Wu L."/>
            <person name="Ma J."/>
        </authorList>
    </citation>
    <scope>NUCLEOTIDE SEQUENCE [LARGE SCALE GENOMIC DNA]</scope>
    <source>
        <strain evidence="3">JCM 3380</strain>
    </source>
</reference>
<name>A0ABP3CNT0_9PSEU</name>
<gene>
    <name evidence="2" type="ORF">GCM10010492_06710</name>
</gene>
<sequence>MTRPVTVPSGTPAGREVVPTGTAQRARAHADPAVTVAACCRTAPPRPGNVVTGDFPLTGHAAPTA</sequence>
<feature type="region of interest" description="Disordered" evidence="1">
    <location>
        <begin position="1"/>
        <end position="29"/>
    </location>
</feature>
<dbReference type="RefSeq" id="WP_343932075.1">
    <property type="nucleotide sequence ID" value="NZ_BAAABU010000001.1"/>
</dbReference>
<organism evidence="2 3">
    <name type="scientific">Saccharothrix mutabilis subsp. mutabilis</name>
    <dbReference type="NCBI Taxonomy" id="66855"/>
    <lineage>
        <taxon>Bacteria</taxon>
        <taxon>Bacillati</taxon>
        <taxon>Actinomycetota</taxon>
        <taxon>Actinomycetes</taxon>
        <taxon>Pseudonocardiales</taxon>
        <taxon>Pseudonocardiaceae</taxon>
        <taxon>Saccharothrix</taxon>
    </lineage>
</organism>
<dbReference type="EMBL" id="BAAABU010000001">
    <property type="protein sequence ID" value="GAA0211547.1"/>
    <property type="molecule type" value="Genomic_DNA"/>
</dbReference>
<proteinExistence type="predicted"/>
<accession>A0ABP3CNT0</accession>
<feature type="region of interest" description="Disordered" evidence="1">
    <location>
        <begin position="45"/>
        <end position="65"/>
    </location>
</feature>
<evidence type="ECO:0000313" key="2">
    <source>
        <dbReference type="EMBL" id="GAA0211547.1"/>
    </source>
</evidence>
<dbReference type="Proteomes" id="UP001500416">
    <property type="component" value="Unassembled WGS sequence"/>
</dbReference>
<evidence type="ECO:0000313" key="3">
    <source>
        <dbReference type="Proteomes" id="UP001500416"/>
    </source>
</evidence>
<keyword evidence="3" id="KW-1185">Reference proteome</keyword>
<comment type="caution">
    <text evidence="2">The sequence shown here is derived from an EMBL/GenBank/DDBJ whole genome shotgun (WGS) entry which is preliminary data.</text>
</comment>
<evidence type="ECO:0000256" key="1">
    <source>
        <dbReference type="SAM" id="MobiDB-lite"/>
    </source>
</evidence>
<protein>
    <submittedName>
        <fullName evidence="2">Uncharacterized protein</fullName>
    </submittedName>
</protein>